<comment type="caution">
    <text evidence="1">The sequence shown here is derived from an EMBL/GenBank/DDBJ whole genome shotgun (WGS) entry which is preliminary data.</text>
</comment>
<name>A0A9X3B8A6_9BACT</name>
<reference evidence="1" key="1">
    <citation type="submission" date="2022-09" db="EMBL/GenBank/DDBJ databases">
        <authorList>
            <person name="Yuan C."/>
            <person name="Ke Z."/>
        </authorList>
    </citation>
    <scope>NUCLEOTIDE SEQUENCE</scope>
    <source>
        <strain evidence="1">LB-8</strain>
    </source>
</reference>
<proteinExistence type="predicted"/>
<accession>A0A9X3B8A6</accession>
<sequence>MAVSSFVNEQMSGANEGMNKAALRREKEAWDCEWWVLAKTLWLLVGSCVFWCSDKVFCAVGIRSVS</sequence>
<evidence type="ECO:0000313" key="1">
    <source>
        <dbReference type="EMBL" id="MCU7550415.1"/>
    </source>
</evidence>
<dbReference type="AlphaFoldDB" id="A0A9X3B8A6"/>
<dbReference type="RefSeq" id="WP_279297855.1">
    <property type="nucleotide sequence ID" value="NZ_JAOTIF010000012.1"/>
</dbReference>
<organism evidence="1 2">
    <name type="scientific">Paraflavisolibacter caeni</name>
    <dbReference type="NCBI Taxonomy" id="2982496"/>
    <lineage>
        <taxon>Bacteria</taxon>
        <taxon>Pseudomonadati</taxon>
        <taxon>Bacteroidota</taxon>
        <taxon>Chitinophagia</taxon>
        <taxon>Chitinophagales</taxon>
        <taxon>Chitinophagaceae</taxon>
        <taxon>Paraflavisolibacter</taxon>
    </lineage>
</organism>
<gene>
    <name evidence="1" type="ORF">OCK74_14940</name>
</gene>
<protein>
    <submittedName>
        <fullName evidence="1">Uncharacterized protein</fullName>
    </submittedName>
</protein>
<keyword evidence="2" id="KW-1185">Reference proteome</keyword>
<reference evidence="1" key="2">
    <citation type="submission" date="2023-04" db="EMBL/GenBank/DDBJ databases">
        <title>Paracnuella aquatica gen. nov., sp. nov., a member of the family Chitinophagaceae isolated from a hot spring.</title>
        <authorList>
            <person name="Wang C."/>
        </authorList>
    </citation>
    <scope>NUCLEOTIDE SEQUENCE</scope>
    <source>
        <strain evidence="1">LB-8</strain>
    </source>
</reference>
<dbReference type="EMBL" id="JAOTIF010000012">
    <property type="protein sequence ID" value="MCU7550415.1"/>
    <property type="molecule type" value="Genomic_DNA"/>
</dbReference>
<evidence type="ECO:0000313" key="2">
    <source>
        <dbReference type="Proteomes" id="UP001155483"/>
    </source>
</evidence>
<dbReference type="Proteomes" id="UP001155483">
    <property type="component" value="Unassembled WGS sequence"/>
</dbReference>